<dbReference type="InterPro" id="IPR007140">
    <property type="entry name" value="DUF350"/>
</dbReference>
<dbReference type="STRING" id="637679.GCA_001550055_00629"/>
<organism evidence="8 9">
    <name type="scientific">Kordiimonas lacus</name>
    <dbReference type="NCBI Taxonomy" id="637679"/>
    <lineage>
        <taxon>Bacteria</taxon>
        <taxon>Pseudomonadati</taxon>
        <taxon>Pseudomonadota</taxon>
        <taxon>Alphaproteobacteria</taxon>
        <taxon>Kordiimonadales</taxon>
        <taxon>Kordiimonadaceae</taxon>
        <taxon>Kordiimonas</taxon>
    </lineage>
</organism>
<dbReference type="RefSeq" id="WP_068308757.1">
    <property type="nucleotide sequence ID" value="NZ_DAIOMO010000003.1"/>
</dbReference>
<gene>
    <name evidence="8" type="ORF">SAMN04488071_0260</name>
</gene>
<feature type="transmembrane region" description="Helical" evidence="7">
    <location>
        <begin position="48"/>
        <end position="68"/>
    </location>
</feature>
<dbReference type="AlphaFoldDB" id="A0A1G6TLI6"/>
<evidence type="ECO:0000256" key="6">
    <source>
        <dbReference type="ARBA" id="ARBA00023136"/>
    </source>
</evidence>
<dbReference type="Proteomes" id="UP000183685">
    <property type="component" value="Unassembled WGS sequence"/>
</dbReference>
<keyword evidence="3" id="KW-1003">Cell membrane</keyword>
<evidence type="ECO:0000256" key="4">
    <source>
        <dbReference type="ARBA" id="ARBA00022692"/>
    </source>
</evidence>
<evidence type="ECO:0000313" key="9">
    <source>
        <dbReference type="Proteomes" id="UP000183685"/>
    </source>
</evidence>
<feature type="transmembrane region" description="Helical" evidence="7">
    <location>
        <begin position="12"/>
        <end position="36"/>
    </location>
</feature>
<evidence type="ECO:0000313" key="8">
    <source>
        <dbReference type="EMBL" id="SDD29277.1"/>
    </source>
</evidence>
<dbReference type="OrthoDB" id="5573330at2"/>
<sequence length="137" mass="14638">MEEALVSLWNGLPFFVIHSATSLVMLLIGIFIYTRITPHDELKLIREGNVAAATTLGGAIVGLSLPVAFSMASSMNVWDIVVWGVIALLFQLAAFRLVDLFLKGLSHRIENGEMGPAILLVSFKLATAAINSAAISG</sequence>
<dbReference type="PANTHER" id="PTHR40043">
    <property type="entry name" value="UPF0719 INNER MEMBRANE PROTEIN YJFL"/>
    <property type="match status" value="1"/>
</dbReference>
<keyword evidence="6 7" id="KW-0472">Membrane</keyword>
<dbReference type="EMBL" id="FNAK01000001">
    <property type="protein sequence ID" value="SDD29277.1"/>
    <property type="molecule type" value="Genomic_DNA"/>
</dbReference>
<protein>
    <submittedName>
        <fullName evidence="8">Putative membrane protein</fullName>
    </submittedName>
</protein>
<evidence type="ECO:0000256" key="7">
    <source>
        <dbReference type="SAM" id="Phobius"/>
    </source>
</evidence>
<feature type="transmembrane region" description="Helical" evidence="7">
    <location>
        <begin position="80"/>
        <end position="102"/>
    </location>
</feature>
<accession>A0A1G6TLI6</accession>
<evidence type="ECO:0000256" key="2">
    <source>
        <dbReference type="ARBA" id="ARBA00005779"/>
    </source>
</evidence>
<name>A0A1G6TLI6_9PROT</name>
<evidence type="ECO:0000256" key="5">
    <source>
        <dbReference type="ARBA" id="ARBA00022989"/>
    </source>
</evidence>
<proteinExistence type="inferred from homology"/>
<evidence type="ECO:0000256" key="3">
    <source>
        <dbReference type="ARBA" id="ARBA00022475"/>
    </source>
</evidence>
<keyword evidence="9" id="KW-1185">Reference proteome</keyword>
<evidence type="ECO:0000256" key="1">
    <source>
        <dbReference type="ARBA" id="ARBA00004651"/>
    </source>
</evidence>
<comment type="subcellular location">
    <subcellularLocation>
        <location evidence="1">Cell membrane</location>
        <topology evidence="1">Multi-pass membrane protein</topology>
    </subcellularLocation>
</comment>
<dbReference type="PANTHER" id="PTHR40043:SF1">
    <property type="entry name" value="UPF0719 INNER MEMBRANE PROTEIN YJFL"/>
    <property type="match status" value="1"/>
</dbReference>
<keyword evidence="4 7" id="KW-0812">Transmembrane</keyword>
<dbReference type="GO" id="GO:0005886">
    <property type="term" value="C:plasma membrane"/>
    <property type="evidence" value="ECO:0007669"/>
    <property type="project" value="UniProtKB-SubCell"/>
</dbReference>
<keyword evidence="5 7" id="KW-1133">Transmembrane helix</keyword>
<dbReference type="Pfam" id="PF03994">
    <property type="entry name" value="DUF350"/>
    <property type="match status" value="1"/>
</dbReference>
<comment type="similarity">
    <text evidence="2">Belongs to the UPF0719 family.</text>
</comment>
<reference evidence="8 9" key="1">
    <citation type="submission" date="2016-10" db="EMBL/GenBank/DDBJ databases">
        <authorList>
            <person name="de Groot N.N."/>
        </authorList>
    </citation>
    <scope>NUCLEOTIDE SEQUENCE [LARGE SCALE GENOMIC DNA]</scope>
    <source>
        <strain evidence="8 9">CGMCC 1.9109</strain>
    </source>
</reference>